<dbReference type="EMBL" id="VIIS01000581">
    <property type="protein sequence ID" value="KAF0307358.1"/>
    <property type="molecule type" value="Genomic_DNA"/>
</dbReference>
<dbReference type="GO" id="GO:0043240">
    <property type="term" value="C:Fanconi anaemia nuclear complex"/>
    <property type="evidence" value="ECO:0007669"/>
    <property type="project" value="InterPro"/>
</dbReference>
<keyword evidence="2" id="KW-1185">Reference proteome</keyword>
<comment type="caution">
    <text evidence="1">The sequence shown here is derived from an EMBL/GenBank/DDBJ whole genome shotgun (WGS) entry which is preliminary data.</text>
</comment>
<accession>A0A6A4WY14</accession>
<proteinExistence type="predicted"/>
<dbReference type="AlphaFoldDB" id="A0A6A4WY14"/>
<organism evidence="1 2">
    <name type="scientific">Amphibalanus amphitrite</name>
    <name type="common">Striped barnacle</name>
    <name type="synonym">Balanus amphitrite</name>
    <dbReference type="NCBI Taxonomy" id="1232801"/>
    <lineage>
        <taxon>Eukaryota</taxon>
        <taxon>Metazoa</taxon>
        <taxon>Ecdysozoa</taxon>
        <taxon>Arthropoda</taxon>
        <taxon>Crustacea</taxon>
        <taxon>Multicrustacea</taxon>
        <taxon>Cirripedia</taxon>
        <taxon>Thoracica</taxon>
        <taxon>Thoracicalcarea</taxon>
        <taxon>Balanomorpha</taxon>
        <taxon>Balanoidea</taxon>
        <taxon>Balanidae</taxon>
        <taxon>Amphibalaninae</taxon>
        <taxon>Amphibalanus</taxon>
    </lineage>
</organism>
<dbReference type="Proteomes" id="UP000440578">
    <property type="component" value="Unassembled WGS sequence"/>
</dbReference>
<dbReference type="OrthoDB" id="10609502at2759"/>
<dbReference type="GO" id="GO:0036297">
    <property type="term" value="P:interstrand cross-link repair"/>
    <property type="evidence" value="ECO:0007669"/>
    <property type="project" value="InterPro"/>
</dbReference>
<dbReference type="Pfam" id="PF11107">
    <property type="entry name" value="FANCF"/>
    <property type="match status" value="1"/>
</dbReference>
<evidence type="ECO:0000313" key="2">
    <source>
        <dbReference type="Proteomes" id="UP000440578"/>
    </source>
</evidence>
<sequence>MGSRAVLDNIRYFLLHLLPRAEAGAPWTEPDLGAALRWADYCEQATAAADGTPAEPVLRRFVTTAAGGARCDLNVALLRRSRRELLSRLLQNGRAGDAALRRALAELRRAGQLDSVLAGQAAQKQAYCALTAALRRAGGRRRMQALAFRRYLLEGAMAGRPAHWLTEKATELVTGPDGARMAALALKAAPTDGGAVLAAVDGALERQLAAVEDVGWMERLSEPELRTLLARPGLVTAVEAACDRLTTAGEDGEYSSGPHTALLSRAAECDPSGRVRRKLRAVLLQRGDVNRSDCVRITTQLPRFQLKDPVDELESVEAL</sequence>
<dbReference type="InterPro" id="IPR035428">
    <property type="entry name" value="FANCF"/>
</dbReference>
<reference evidence="1 2" key="1">
    <citation type="submission" date="2019-07" db="EMBL/GenBank/DDBJ databases">
        <title>Draft genome assembly of a fouling barnacle, Amphibalanus amphitrite (Darwin, 1854): The first reference genome for Thecostraca.</title>
        <authorList>
            <person name="Kim W."/>
        </authorList>
    </citation>
    <scope>NUCLEOTIDE SEQUENCE [LARGE SCALE GENOMIC DNA]</scope>
    <source>
        <strain evidence="1">SNU_AA5</strain>
        <tissue evidence="1">Soma without cirri and trophi</tissue>
    </source>
</reference>
<protein>
    <submittedName>
        <fullName evidence="1">Uncharacterized protein</fullName>
    </submittedName>
</protein>
<name>A0A6A4WY14_AMPAM</name>
<evidence type="ECO:0000313" key="1">
    <source>
        <dbReference type="EMBL" id="KAF0307358.1"/>
    </source>
</evidence>
<gene>
    <name evidence="1" type="ORF">FJT64_002289</name>
</gene>